<evidence type="ECO:0000256" key="2">
    <source>
        <dbReference type="ARBA" id="ARBA00022679"/>
    </source>
</evidence>
<dbReference type="GO" id="GO:0016423">
    <property type="term" value="F:tRNA (guanine) methyltransferase activity"/>
    <property type="evidence" value="ECO:0007669"/>
    <property type="project" value="InterPro"/>
</dbReference>
<feature type="region of interest" description="Disordered" evidence="3">
    <location>
        <begin position="987"/>
        <end position="1027"/>
    </location>
</feature>
<feature type="domain" description="tRNA/rRNA methyltransferase SpoU type" evidence="4">
    <location>
        <begin position="1084"/>
        <end position="1203"/>
    </location>
</feature>
<evidence type="ECO:0000313" key="5">
    <source>
        <dbReference type="EMBL" id="KAK2079723.1"/>
    </source>
</evidence>
<evidence type="ECO:0000313" key="6">
    <source>
        <dbReference type="Proteomes" id="UP001255856"/>
    </source>
</evidence>
<dbReference type="GO" id="GO:0030488">
    <property type="term" value="P:tRNA methylation"/>
    <property type="evidence" value="ECO:0007669"/>
    <property type="project" value="InterPro"/>
</dbReference>
<feature type="compositionally biased region" description="Low complexity" evidence="3">
    <location>
        <begin position="1010"/>
        <end position="1023"/>
    </location>
</feature>
<dbReference type="InterPro" id="IPR045330">
    <property type="entry name" value="TRM3/TARBP1"/>
</dbReference>
<feature type="compositionally biased region" description="Basic and acidic residues" evidence="3">
    <location>
        <begin position="987"/>
        <end position="996"/>
    </location>
</feature>
<keyword evidence="1" id="KW-0489">Methyltransferase</keyword>
<evidence type="ECO:0000259" key="4">
    <source>
        <dbReference type="Pfam" id="PF00588"/>
    </source>
</evidence>
<dbReference type="PANTHER" id="PTHR12029:SF11">
    <property type="entry name" value="METHYLTRANSFERASE TARBP1-RELATED"/>
    <property type="match status" value="1"/>
</dbReference>
<sequence length="1220" mass="129200">MGVLELGEVRSAAVQALQDWCFGLLQPGQSAWARQTATALLVPFAEQICRGDGAATARCVALLRDCLLEDETVQRKRAQHVLAQLAPGSTGMPAASWTAYDRLLGLTDEYSLHLFEENWGKTLETLHASGENPPTQSATRPSTVSFEWMGVVWQRGLHHANQSASKKVALSFFDRAWPLEVLREVPPRWIAEALVPAIGATHMAKGQHARAIAESAGRWAAAWASAQGDEACVYDLALRLLRWVGSQDLPRTAVAAATRVAAAAAQARQRSEVDAAQRSLTADLLAACAAVTQALKGQGTSGFALDTQHALMAVTSALCDLEGSVSEESAAALVEWLAGVPPGLLLPGGALHPVAAAWLSGEAANSALAPSKMRWLQLSRRWPDAGFGAVWSARKTRSDDSFKLSLGVPGEAGSLTACPAVEEALLERLAAACAAHLAEEKMHVLNLVSIFAPSMEPTASLLSELLKEAISDAVSDSAADSAPSKAARWAARAAPLDTRQRTELAAWRALDSLLFKASTEGKLGLVAPHGTFAGATAALAKAPDALLVPLLRCVRVATPGVLANASEDAAEAISAALRAAWKALSRPSRRKVGATAALVSTCLQPCLFDPAAYGSRSDYDRVHGETGPVAWILKQFLEAGRRSCRLATLTAALCLYGFADEAAALNGADDVVTDPEALADLAALLRPLDESLGAAWAGSDVAPRVAALCLLHCWVRAGEGSPACALWDRLLLLAATDADLASSRYQFKGPTHRRKVRLWQALAATAGDLDTVLRILESNNASTVKQYQEVAAVVLLRATQDPLAAVRGSVLQLLGRLRTSKRDDLPSLILIASQCLLLAHADPAVPDAAVVQFAGEVVLAIVPWALSHVHPVRTFSQLALWRLLEAFPQLAQDDAGLRAMLAFFSGNADVLRLKAALGLGNDLQAFDPVEATSPAGVLYKGVALAGRSDELSTFEGAPQPLVDAIAEFLNTERQRLRHDLKSRLEDSVKQEYERTSKRQALQSSAGGAGASRAAPRAASASTADPVQQKITPAGHSDIILEPWAAVAGLGPLREGGDDAFESGTLEPALRSAGRAGGGRDRQQLIVVASLIDKLPNLAGLARTSEVFRLHSLVVADASVAQEAQFQSISVSANLWMPIQEVPEVELPGWLSQMAGQGWTLVGLEQTPDSVSAPHYTWPAKTVLLLGREKEGIPASPSQPAARHRAIAAYEFTRQRLSSKS</sequence>
<reference evidence="5" key="1">
    <citation type="submission" date="2021-01" db="EMBL/GenBank/DDBJ databases">
        <authorList>
            <person name="Eckstrom K.M.E."/>
        </authorList>
    </citation>
    <scope>NUCLEOTIDE SEQUENCE</scope>
    <source>
        <strain evidence="5">UVCC 0001</strain>
    </source>
</reference>
<accession>A0AAD9ILE6</accession>
<dbReference type="PANTHER" id="PTHR12029">
    <property type="entry name" value="RNA METHYLTRANSFERASE"/>
    <property type="match status" value="1"/>
</dbReference>
<keyword evidence="2" id="KW-0808">Transferase</keyword>
<dbReference type="EMBL" id="JASFZW010000002">
    <property type="protein sequence ID" value="KAK2079723.1"/>
    <property type="molecule type" value="Genomic_DNA"/>
</dbReference>
<protein>
    <recommendedName>
        <fullName evidence="4">tRNA/rRNA methyltransferase SpoU type domain-containing protein</fullName>
    </recommendedName>
</protein>
<proteinExistence type="predicted"/>
<dbReference type="InterPro" id="IPR029026">
    <property type="entry name" value="tRNA_m1G_MTases_N"/>
</dbReference>
<dbReference type="InterPro" id="IPR029028">
    <property type="entry name" value="Alpha/beta_knot_MTases"/>
</dbReference>
<dbReference type="Pfam" id="PF00588">
    <property type="entry name" value="SpoU_methylase"/>
    <property type="match status" value="1"/>
</dbReference>
<dbReference type="GO" id="GO:0003723">
    <property type="term" value="F:RNA binding"/>
    <property type="evidence" value="ECO:0007669"/>
    <property type="project" value="InterPro"/>
</dbReference>
<keyword evidence="6" id="KW-1185">Reference proteome</keyword>
<organism evidence="5 6">
    <name type="scientific">Prototheca wickerhamii</name>
    <dbReference type="NCBI Taxonomy" id="3111"/>
    <lineage>
        <taxon>Eukaryota</taxon>
        <taxon>Viridiplantae</taxon>
        <taxon>Chlorophyta</taxon>
        <taxon>core chlorophytes</taxon>
        <taxon>Trebouxiophyceae</taxon>
        <taxon>Chlorellales</taxon>
        <taxon>Chlorellaceae</taxon>
        <taxon>Prototheca</taxon>
    </lineage>
</organism>
<evidence type="ECO:0000256" key="3">
    <source>
        <dbReference type="SAM" id="MobiDB-lite"/>
    </source>
</evidence>
<gene>
    <name evidence="5" type="ORF">QBZ16_002118</name>
</gene>
<dbReference type="SUPFAM" id="SSF75217">
    <property type="entry name" value="alpha/beta knot"/>
    <property type="match status" value="1"/>
</dbReference>
<dbReference type="InterPro" id="IPR044748">
    <property type="entry name" value="Trm3/TARBP1_C"/>
</dbReference>
<dbReference type="AlphaFoldDB" id="A0AAD9ILE6"/>
<dbReference type="Proteomes" id="UP001255856">
    <property type="component" value="Unassembled WGS sequence"/>
</dbReference>
<dbReference type="InterPro" id="IPR001537">
    <property type="entry name" value="SpoU_MeTrfase"/>
</dbReference>
<comment type="caution">
    <text evidence="5">The sequence shown here is derived from an EMBL/GenBank/DDBJ whole genome shotgun (WGS) entry which is preliminary data.</text>
</comment>
<name>A0AAD9ILE6_PROWI</name>
<dbReference type="CDD" id="cd18091">
    <property type="entry name" value="SpoU-like_TRM3-like"/>
    <property type="match status" value="1"/>
</dbReference>
<dbReference type="Gene3D" id="3.40.1280.10">
    <property type="match status" value="1"/>
</dbReference>
<evidence type="ECO:0000256" key="1">
    <source>
        <dbReference type="ARBA" id="ARBA00022603"/>
    </source>
</evidence>